<dbReference type="Gene3D" id="3.30.420.240">
    <property type="match status" value="1"/>
</dbReference>
<dbReference type="InterPro" id="IPR006437">
    <property type="entry name" value="Phage_terminase_lsu"/>
</dbReference>
<dbReference type="InterPro" id="IPR035412">
    <property type="entry name" value="Terminase_L_N"/>
</dbReference>
<dbReference type="InterPro" id="IPR027417">
    <property type="entry name" value="P-loop_NTPase"/>
</dbReference>
<accession>A0A9D1YD78</accession>
<dbReference type="AlphaFoldDB" id="A0A9D1YD78"/>
<dbReference type="PANTHER" id="PTHR39184">
    <property type="match status" value="1"/>
</dbReference>
<dbReference type="NCBIfam" id="TIGR01547">
    <property type="entry name" value="phage_term_2"/>
    <property type="match status" value="1"/>
</dbReference>
<organism evidence="2 3">
    <name type="scientific">Candidatus Acutalibacter pullistercoris</name>
    <dbReference type="NCBI Taxonomy" id="2838418"/>
    <lineage>
        <taxon>Bacteria</taxon>
        <taxon>Bacillati</taxon>
        <taxon>Bacillota</taxon>
        <taxon>Clostridia</taxon>
        <taxon>Eubacteriales</taxon>
        <taxon>Acutalibacteraceae</taxon>
        <taxon>Acutalibacter</taxon>
    </lineage>
</organism>
<evidence type="ECO:0000259" key="1">
    <source>
        <dbReference type="Pfam" id="PF04466"/>
    </source>
</evidence>
<comment type="caution">
    <text evidence="2">The sequence shown here is derived from an EMBL/GenBank/DDBJ whole genome shotgun (WGS) entry which is preliminary data.</text>
</comment>
<evidence type="ECO:0000313" key="3">
    <source>
        <dbReference type="Proteomes" id="UP000823915"/>
    </source>
</evidence>
<dbReference type="Pfam" id="PF04466">
    <property type="entry name" value="Terminase_3"/>
    <property type="match status" value="1"/>
</dbReference>
<reference evidence="2" key="1">
    <citation type="journal article" date="2021" name="PeerJ">
        <title>Extensive microbial diversity within the chicken gut microbiome revealed by metagenomics and culture.</title>
        <authorList>
            <person name="Gilroy R."/>
            <person name="Ravi A."/>
            <person name="Getino M."/>
            <person name="Pursley I."/>
            <person name="Horton D.L."/>
            <person name="Alikhan N.F."/>
            <person name="Baker D."/>
            <person name="Gharbi K."/>
            <person name="Hall N."/>
            <person name="Watson M."/>
            <person name="Adriaenssens E.M."/>
            <person name="Foster-Nyarko E."/>
            <person name="Jarju S."/>
            <person name="Secka A."/>
            <person name="Antonio M."/>
            <person name="Oren A."/>
            <person name="Chaudhuri R.R."/>
            <person name="La Ragione R."/>
            <person name="Hildebrand F."/>
            <person name="Pallen M.J."/>
        </authorList>
    </citation>
    <scope>NUCLEOTIDE SEQUENCE</scope>
    <source>
        <strain evidence="2">1282</strain>
    </source>
</reference>
<evidence type="ECO:0000313" key="2">
    <source>
        <dbReference type="EMBL" id="HIY26359.1"/>
    </source>
</evidence>
<dbReference type="EMBL" id="DXDU01000068">
    <property type="protein sequence ID" value="HIY26359.1"/>
    <property type="molecule type" value="Genomic_DNA"/>
</dbReference>
<reference evidence="2" key="2">
    <citation type="submission" date="2021-04" db="EMBL/GenBank/DDBJ databases">
        <authorList>
            <person name="Gilroy R."/>
        </authorList>
    </citation>
    <scope>NUCLEOTIDE SEQUENCE</scope>
    <source>
        <strain evidence="2">1282</strain>
    </source>
</reference>
<dbReference type="Proteomes" id="UP000823915">
    <property type="component" value="Unassembled WGS sequence"/>
</dbReference>
<feature type="domain" description="Phage terminase large subunit N-terminal" evidence="1">
    <location>
        <begin position="26"/>
        <end position="224"/>
    </location>
</feature>
<dbReference type="Gene3D" id="3.40.50.300">
    <property type="entry name" value="P-loop containing nucleotide triphosphate hydrolases"/>
    <property type="match status" value="1"/>
</dbReference>
<protein>
    <submittedName>
        <fullName evidence="2">PBSX family phage terminase large subunit</fullName>
    </submittedName>
</protein>
<dbReference type="InterPro" id="IPR052380">
    <property type="entry name" value="Viral_DNA_packaging_terminase"/>
</dbReference>
<name>A0A9D1YD78_9FIRM</name>
<proteinExistence type="predicted"/>
<dbReference type="PANTHER" id="PTHR39184:SF1">
    <property type="entry name" value="PBSX PHAGE TERMINASE LARGE SUBUNIT"/>
    <property type="match status" value="1"/>
</dbReference>
<sequence length="463" mass="52587">MTERRVRLPWKDFNRKFRPLLLEEDHRYLVLCGGAGSGKSFFAAQRFLYRLLAKPLCDLLVVRAAANTHRDSTYALFRQVIRQWGLEDLFTCRETEPRILCTNGNSVVFRGLGDREQLKSLTFPRGELTDVWVEEASQIQEADFNQLDVRLRGGNSRKQMVLTFNPVSAVHWLKRRFFDREDPRALVLRSTYRDNDFLDPDYAATLESYKDTDPYYYGVYCLGEWGVLGQSYFDQKAVTKRLGELDPPLDQGEFVWNGDPDSLPEWVPGSGPVKVYKRPEPGGRYLVGVDTAGEGSDYGVAQVVSAVTGEQVCVLRGRLEEDLFARQVYCLGRHYHDALVAVEVNFSTYPARELERLGYPFLYRRREEGASRGKLGFLTTSGNRPLLLGRLAAFVRQTPELLRDRDTLEEMLTFVRNARGRPEAESGAHDDCVMAIGIALEVREQGGWAEPAGAFPALTVTRS</sequence>
<dbReference type="SUPFAM" id="SSF52540">
    <property type="entry name" value="P-loop containing nucleoside triphosphate hydrolases"/>
    <property type="match status" value="1"/>
</dbReference>
<gene>
    <name evidence="2" type="ORF">H9838_04195</name>
</gene>